<keyword evidence="11" id="KW-1185">Reference proteome</keyword>
<dbReference type="GO" id="GO:0004557">
    <property type="term" value="F:alpha-galactosidase activity"/>
    <property type="evidence" value="ECO:0007669"/>
    <property type="project" value="UniProtKB-EC"/>
</dbReference>
<organism evidence="10 11">
    <name type="scientific">Pseudomassariella vexata</name>
    <dbReference type="NCBI Taxonomy" id="1141098"/>
    <lineage>
        <taxon>Eukaryota</taxon>
        <taxon>Fungi</taxon>
        <taxon>Dikarya</taxon>
        <taxon>Ascomycota</taxon>
        <taxon>Pezizomycotina</taxon>
        <taxon>Sordariomycetes</taxon>
        <taxon>Xylariomycetidae</taxon>
        <taxon>Amphisphaeriales</taxon>
        <taxon>Pseudomassariaceae</taxon>
        <taxon>Pseudomassariella</taxon>
    </lineage>
</organism>
<dbReference type="PANTHER" id="PTHR11452:SF87">
    <property type="entry name" value="ALPHA-GALACTOSIDASE"/>
    <property type="match status" value="1"/>
</dbReference>
<evidence type="ECO:0000256" key="4">
    <source>
        <dbReference type="ARBA" id="ARBA00022729"/>
    </source>
</evidence>
<evidence type="ECO:0000256" key="6">
    <source>
        <dbReference type="ARBA" id="ARBA00023295"/>
    </source>
</evidence>
<evidence type="ECO:0000256" key="1">
    <source>
        <dbReference type="ARBA" id="ARBA00001255"/>
    </source>
</evidence>
<evidence type="ECO:0000256" key="8">
    <source>
        <dbReference type="SAM" id="SignalP"/>
    </source>
</evidence>
<keyword evidence="5 7" id="KW-0378">Hydrolase</keyword>
<dbReference type="STRING" id="1141098.A0A1Y2DHX2"/>
<comment type="similarity">
    <text evidence="2 7">Belongs to the glycosyl hydrolase 27 family.</text>
</comment>
<reference evidence="10 11" key="1">
    <citation type="submission" date="2016-07" db="EMBL/GenBank/DDBJ databases">
        <title>Pervasive Adenine N6-methylation of Active Genes in Fungi.</title>
        <authorList>
            <consortium name="DOE Joint Genome Institute"/>
            <person name="Mondo S.J."/>
            <person name="Dannebaum R.O."/>
            <person name="Kuo R.C."/>
            <person name="Labutti K."/>
            <person name="Haridas S."/>
            <person name="Kuo A."/>
            <person name="Salamov A."/>
            <person name="Ahrendt S.R."/>
            <person name="Lipzen A."/>
            <person name="Sullivan W."/>
            <person name="Andreopoulos W.B."/>
            <person name="Clum A."/>
            <person name="Lindquist E."/>
            <person name="Daum C."/>
            <person name="Ramamoorthy G.K."/>
            <person name="Gryganskyi A."/>
            <person name="Culley D."/>
            <person name="Magnuson J.K."/>
            <person name="James T.Y."/>
            <person name="O'Malley M.A."/>
            <person name="Stajich J.E."/>
            <person name="Spatafora J.W."/>
            <person name="Visel A."/>
            <person name="Grigoriev I.V."/>
        </authorList>
    </citation>
    <scope>NUCLEOTIDE SEQUENCE [LARGE SCALE GENOMIC DNA]</scope>
    <source>
        <strain evidence="10 11">CBS 129021</strain>
    </source>
</reference>
<dbReference type="PRINTS" id="PR00740">
    <property type="entry name" value="GLHYDRLASE27"/>
</dbReference>
<dbReference type="EC" id="3.2.1.22" evidence="3 7"/>
<evidence type="ECO:0000259" key="9">
    <source>
        <dbReference type="Pfam" id="PF17801"/>
    </source>
</evidence>
<dbReference type="FunFam" id="3.20.20.70:FF:000286">
    <property type="entry name" value="Alpha-galactosidase"/>
    <property type="match status" value="1"/>
</dbReference>
<sequence length="411" mass="45020">MSRVFLWSLLALPVFGAGYSTTSGFKPQLGWNSWNTFKAEINQELIEETAQSLASTGLAKAGYEYVVMDAGWQSQNRDPEGRQQANASLFPSGIAAVADYIHNLGLKVGIYSDAGIFDCDFHPGSWGYEELDAAMYASWGIDYLKYDNCGGFHAGTAAQYDRFATMRNALKLSGRDIFYSLCQWGHQFPWLWADQISDSYRMSGDIYANFTTDRSGVCSTAYCLNTGYAGVSVLTMIRKMREISGFQKPGAWADMDMLEIGTNTMNVLQEQTHMAFWAALKSPLIIGCDVRNISDSSSAVLTNKDMLAINQDDLGIAVTYAPELSTEGSVQVWGGPLSYGKNNYVILALNYGKDATRINIKVADLPGFTGCKIGATYAKDAWESKSLGAVNGTIWLPGVLVHQTKVILLSC</sequence>
<dbReference type="Gene3D" id="2.60.40.1180">
    <property type="entry name" value="Golgi alpha-mannosidase II"/>
    <property type="match status" value="1"/>
</dbReference>
<proteinExistence type="inferred from homology"/>
<accession>A0A1Y2DHX2</accession>
<protein>
    <recommendedName>
        <fullName evidence="3 7">Alpha-galactosidase</fullName>
        <ecNumber evidence="3 7">3.2.1.22</ecNumber>
    </recommendedName>
    <alternativeName>
        <fullName evidence="7">Melibiase</fullName>
    </alternativeName>
</protein>
<evidence type="ECO:0000256" key="7">
    <source>
        <dbReference type="RuleBase" id="RU361168"/>
    </source>
</evidence>
<evidence type="ECO:0000313" key="10">
    <source>
        <dbReference type="EMBL" id="ORY58839.1"/>
    </source>
</evidence>
<gene>
    <name evidence="10" type="ORF">BCR38DRAFT_460682</name>
</gene>
<feature type="domain" description="Alpha galactosidase C-terminal" evidence="9">
    <location>
        <begin position="327"/>
        <end position="407"/>
    </location>
</feature>
<dbReference type="InterPro" id="IPR017853">
    <property type="entry name" value="GH"/>
</dbReference>
<evidence type="ECO:0000256" key="2">
    <source>
        <dbReference type="ARBA" id="ARBA00009743"/>
    </source>
</evidence>
<dbReference type="InterPro" id="IPR013785">
    <property type="entry name" value="Aldolase_TIM"/>
</dbReference>
<dbReference type="Pfam" id="PF16499">
    <property type="entry name" value="Melibiase_2"/>
    <property type="match status" value="1"/>
</dbReference>
<dbReference type="Gene3D" id="3.20.20.70">
    <property type="entry name" value="Aldolase class I"/>
    <property type="match status" value="1"/>
</dbReference>
<dbReference type="SUPFAM" id="SSF51445">
    <property type="entry name" value="(Trans)glycosidases"/>
    <property type="match status" value="1"/>
</dbReference>
<dbReference type="InterPro" id="IPR013780">
    <property type="entry name" value="Glyco_hydro_b"/>
</dbReference>
<name>A0A1Y2DHX2_9PEZI</name>
<keyword evidence="4 8" id="KW-0732">Signal</keyword>
<keyword evidence="6 7" id="KW-0326">Glycosidase</keyword>
<dbReference type="InterPro" id="IPR041233">
    <property type="entry name" value="Melibiase_C"/>
</dbReference>
<feature type="chain" id="PRO_5012440692" description="Alpha-galactosidase" evidence="8">
    <location>
        <begin position="25"/>
        <end position="411"/>
    </location>
</feature>
<evidence type="ECO:0000256" key="5">
    <source>
        <dbReference type="ARBA" id="ARBA00022801"/>
    </source>
</evidence>
<dbReference type="GeneID" id="63778653"/>
<dbReference type="InterPro" id="IPR002241">
    <property type="entry name" value="Glyco_hydro_27"/>
</dbReference>
<dbReference type="CDD" id="cd14792">
    <property type="entry name" value="GH27"/>
    <property type="match status" value="1"/>
</dbReference>
<feature type="signal peptide" evidence="8">
    <location>
        <begin position="1"/>
        <end position="24"/>
    </location>
</feature>
<dbReference type="RefSeq" id="XP_040711651.1">
    <property type="nucleotide sequence ID" value="XM_040862441.1"/>
</dbReference>
<evidence type="ECO:0000256" key="3">
    <source>
        <dbReference type="ARBA" id="ARBA00012755"/>
    </source>
</evidence>
<dbReference type="Pfam" id="PF17801">
    <property type="entry name" value="Melibiase_C"/>
    <property type="match status" value="1"/>
</dbReference>
<keyword evidence="7" id="KW-1015">Disulfide bond</keyword>
<dbReference type="Proteomes" id="UP000193689">
    <property type="component" value="Unassembled WGS sequence"/>
</dbReference>
<comment type="caution">
    <text evidence="10">The sequence shown here is derived from an EMBL/GenBank/DDBJ whole genome shotgun (WGS) entry which is preliminary data.</text>
</comment>
<evidence type="ECO:0000313" key="11">
    <source>
        <dbReference type="Proteomes" id="UP000193689"/>
    </source>
</evidence>
<comment type="catalytic activity">
    <reaction evidence="1 7">
        <text>Hydrolysis of terminal, non-reducing alpha-D-galactose residues in alpha-D-galactosides, including galactose oligosaccharides, galactomannans and galactolipids.</text>
        <dbReference type="EC" id="3.2.1.22"/>
    </reaction>
</comment>
<dbReference type="EMBL" id="MCFJ01000015">
    <property type="protein sequence ID" value="ORY58839.1"/>
    <property type="molecule type" value="Genomic_DNA"/>
</dbReference>
<dbReference type="PANTHER" id="PTHR11452">
    <property type="entry name" value="ALPHA-GALACTOSIDASE/ALPHA-N-ACETYLGALACTOSAMINIDASE"/>
    <property type="match status" value="1"/>
</dbReference>
<dbReference type="InParanoid" id="A0A1Y2DHX2"/>
<dbReference type="SUPFAM" id="SSF51011">
    <property type="entry name" value="Glycosyl hydrolase domain"/>
    <property type="match status" value="1"/>
</dbReference>
<dbReference type="OrthoDB" id="5795902at2759"/>
<dbReference type="AlphaFoldDB" id="A0A1Y2DHX2"/>
<dbReference type="GO" id="GO:0005975">
    <property type="term" value="P:carbohydrate metabolic process"/>
    <property type="evidence" value="ECO:0007669"/>
    <property type="project" value="InterPro"/>
</dbReference>